<reference evidence="1" key="1">
    <citation type="submission" date="2021-01" db="EMBL/GenBank/DDBJ databases">
        <authorList>
            <person name="Corre E."/>
            <person name="Pelletier E."/>
            <person name="Niang G."/>
            <person name="Scheremetjew M."/>
            <person name="Finn R."/>
            <person name="Kale V."/>
            <person name="Holt S."/>
            <person name="Cochrane G."/>
            <person name="Meng A."/>
            <person name="Brown T."/>
            <person name="Cohen L."/>
        </authorList>
    </citation>
    <scope>NUCLEOTIDE SEQUENCE</scope>
    <source>
        <strain evidence="1">GSO104</strain>
    </source>
</reference>
<evidence type="ECO:0000313" key="1">
    <source>
        <dbReference type="EMBL" id="CAE4631185.1"/>
    </source>
</evidence>
<gene>
    <name evidence="1" type="ORF">DBRI00130_LOCUS27482</name>
</gene>
<protein>
    <submittedName>
        <fullName evidence="1">Uncharacterized protein</fullName>
    </submittedName>
</protein>
<organism evidence="1">
    <name type="scientific">Ditylum brightwellii</name>
    <dbReference type="NCBI Taxonomy" id="49249"/>
    <lineage>
        <taxon>Eukaryota</taxon>
        <taxon>Sar</taxon>
        <taxon>Stramenopiles</taxon>
        <taxon>Ochrophyta</taxon>
        <taxon>Bacillariophyta</taxon>
        <taxon>Mediophyceae</taxon>
        <taxon>Lithodesmiophycidae</taxon>
        <taxon>Lithodesmiales</taxon>
        <taxon>Lithodesmiaceae</taxon>
        <taxon>Ditylum</taxon>
    </lineage>
</organism>
<sequence>MRRAVDSVFENARCFDDKISSYFTLVRALGAQGRPQEASDLCIFVLLHLDEAIPVSPNIIDLILSEFLKTRQQLDGKTDDDILSMSAMADGRKIAAMRFLYSLNFQSFFAKTNIQFVVSLRMLQISLHHGLCNDSAFSFAVYGGFLCGKFLNIHDANRFAKLSLLLLDKSESKESLPRIYCVIYGIINPWVGRHRESLNKLIYAYKVGMQYGDILYGMMSAQQYCVQAYESGVELETLIKVISKFRKEMIEHNQELSLKMLLILKQTILNLMGQSKDPLHLSGRAMDEESVLKEAIDNNRKSVVSAIYLNRSWLAYFFGDYELALKMITSLDLALNDTRMPTFTMCNYSFLSALVSFALAHSTDGNCRWMQRASIALDEVKKYAQHAPSNYQHKLLLLEAESAFLTKDKYQAAKKYDFAIKNAGKNGFIQDEALAYERAGHFYFREGNNSAASYHYGEAHSAYLIWGAKAKAHHLRENIPL</sequence>
<accession>A0A7S4W0B3</accession>
<dbReference type="InterPro" id="IPR053159">
    <property type="entry name" value="Hybrid_Histidine_Kinase"/>
</dbReference>
<name>A0A7S4W0B3_9STRA</name>
<dbReference type="PANTHER" id="PTHR43642:SF1">
    <property type="entry name" value="HYBRID SIGNAL TRANSDUCTION HISTIDINE KINASE G"/>
    <property type="match status" value="1"/>
</dbReference>
<dbReference type="EMBL" id="HBNS01035211">
    <property type="protein sequence ID" value="CAE4631185.1"/>
    <property type="molecule type" value="Transcribed_RNA"/>
</dbReference>
<dbReference type="AlphaFoldDB" id="A0A7S4W0B3"/>
<dbReference type="PANTHER" id="PTHR43642">
    <property type="entry name" value="HYBRID SIGNAL TRANSDUCTION HISTIDINE KINASE G"/>
    <property type="match status" value="1"/>
</dbReference>
<proteinExistence type="predicted"/>